<reference evidence="1 2" key="1">
    <citation type="journal article" date="2011" name="J. Bacteriol.">
        <title>Genome sequence of Haloplasma contractile, an unusual contractile bacterium from a deep-sea anoxic brine lake.</title>
        <authorList>
            <person name="Antunes A."/>
            <person name="Alam I."/>
            <person name="El Dorry H."/>
            <person name="Siam R."/>
            <person name="Robertson A."/>
            <person name="Bajic V.B."/>
            <person name="Stingl U."/>
        </authorList>
    </citation>
    <scope>NUCLEOTIDE SEQUENCE [LARGE SCALE GENOMIC DNA]</scope>
    <source>
        <strain evidence="1 2">SSD-17B</strain>
    </source>
</reference>
<comment type="caution">
    <text evidence="1">The sequence shown here is derived from an EMBL/GenBank/DDBJ whole genome shotgun (WGS) entry which is preliminary data.</text>
</comment>
<evidence type="ECO:0000313" key="2">
    <source>
        <dbReference type="Proteomes" id="UP000005707"/>
    </source>
</evidence>
<dbReference type="AlphaFoldDB" id="U2FEL0"/>
<dbReference type="Proteomes" id="UP000005707">
    <property type="component" value="Unassembled WGS sequence"/>
</dbReference>
<protein>
    <recommendedName>
        <fullName evidence="3">DUF4037 domain-containing protein</fullName>
    </recommendedName>
</protein>
<reference evidence="1 2" key="2">
    <citation type="journal article" date="2013" name="PLoS ONE">
        <title>INDIGO - INtegrated Data Warehouse of MIcrobial GenOmes with Examples from the Red Sea Extremophiles.</title>
        <authorList>
            <person name="Alam I."/>
            <person name="Antunes A."/>
            <person name="Kamau A.A."/>
            <person name="Ba Alawi W."/>
            <person name="Kalkatawi M."/>
            <person name="Stingl U."/>
            <person name="Bajic V.B."/>
        </authorList>
    </citation>
    <scope>NUCLEOTIDE SEQUENCE [LARGE SCALE GENOMIC DNA]</scope>
    <source>
        <strain evidence="1 2">SSD-17B</strain>
    </source>
</reference>
<organism evidence="1 2">
    <name type="scientific">Haloplasma contractile SSD-17B</name>
    <dbReference type="NCBI Taxonomy" id="1033810"/>
    <lineage>
        <taxon>Bacteria</taxon>
        <taxon>Bacillati</taxon>
        <taxon>Mycoplasmatota</taxon>
        <taxon>Mollicutes</taxon>
        <taxon>Haloplasmatales</taxon>
        <taxon>Haloplasmataceae</taxon>
        <taxon>Haloplasma</taxon>
    </lineage>
</organism>
<evidence type="ECO:0000313" key="1">
    <source>
        <dbReference type="EMBL" id="ERJ11385.1"/>
    </source>
</evidence>
<dbReference type="OrthoDB" id="2525702at2"/>
<sequence>MTKRPYVKLKSDNKFNEMYQKVRKNLDYFTSLTGVVGITLNGGLSREYSDHLSEVDLTIYLNPKTYMTWNNGFSPITLGITMIKETLYDLKIIDIEAEENRVWNDIDQWDGSYAKIIYDPELRLKELYNDKQKNKNNINQIENLLFSCWWYYRLAGDIWIHRADVLQGHMIFNKAIEVLIKAVFIANEEFIPHEKWLIHMSRTLNWKPKNWEECLNKAMSTGDLSINSLKDRQEIISELWYEVDEYTREQFFKELPIPMMYKYFYELLKDLIKYERVSIDEWKKKSSLSMLNNDPFHKIVSIQDDTIVLDKEKLLSLRPDDMYSWYYKVVEVVVDGLEINH</sequence>
<evidence type="ECO:0008006" key="3">
    <source>
        <dbReference type="Google" id="ProtNLM"/>
    </source>
</evidence>
<keyword evidence="2" id="KW-1185">Reference proteome</keyword>
<dbReference type="EMBL" id="AFNU02000011">
    <property type="protein sequence ID" value="ERJ11385.1"/>
    <property type="molecule type" value="Genomic_DNA"/>
</dbReference>
<name>U2FEL0_9MOLU</name>
<accession>U2FEL0</accession>
<proteinExistence type="predicted"/>
<gene>
    <name evidence="1" type="ORF">HLPCO_002507</name>
</gene>
<dbReference type="eggNOG" id="ENOG502Z8GD">
    <property type="taxonomic scope" value="Bacteria"/>
</dbReference>
<dbReference type="RefSeq" id="WP_008826571.1">
    <property type="nucleotide sequence ID" value="NZ_AFNU02000011.1"/>
</dbReference>
<dbReference type="InParanoid" id="U2FEL0"/>